<dbReference type="PDB" id="9AV6">
    <property type="method" value="X-ray"/>
    <property type="resolution" value="2.00 A"/>
    <property type="chains" value="A=1-320"/>
</dbReference>
<keyword evidence="4 9" id="KW-0547">Nucleotide-binding</keyword>
<evidence type="ECO:0000256" key="9">
    <source>
        <dbReference type="PROSITE-ProRule" id="PRU10141"/>
    </source>
</evidence>
<evidence type="ECO:0000313" key="12">
    <source>
        <dbReference type="Proteomes" id="UP000001542"/>
    </source>
</evidence>
<keyword evidence="13 14" id="KW-0002">3D-structure</keyword>
<comment type="catalytic activity">
    <reaction evidence="7">
        <text>L-threonyl-[protein] + ATP = O-phospho-L-threonyl-[protein] + ADP + H(+)</text>
        <dbReference type="Rhea" id="RHEA:46608"/>
        <dbReference type="Rhea" id="RHEA-COMP:11060"/>
        <dbReference type="Rhea" id="RHEA-COMP:11605"/>
        <dbReference type="ChEBI" id="CHEBI:15378"/>
        <dbReference type="ChEBI" id="CHEBI:30013"/>
        <dbReference type="ChEBI" id="CHEBI:30616"/>
        <dbReference type="ChEBI" id="CHEBI:61977"/>
        <dbReference type="ChEBI" id="CHEBI:456216"/>
        <dbReference type="EC" id="2.7.11.1"/>
    </reaction>
</comment>
<dbReference type="GO" id="GO:0005524">
    <property type="term" value="F:ATP binding"/>
    <property type="evidence" value="ECO:0007669"/>
    <property type="project" value="UniProtKB-UniRule"/>
</dbReference>
<dbReference type="PANTHER" id="PTHR24054:SF0">
    <property type="entry name" value="CASEIN KINASE II SUBUNIT ALPHA"/>
    <property type="match status" value="1"/>
</dbReference>
<dbReference type="InterPro" id="IPR045216">
    <property type="entry name" value="CK2_alpha"/>
</dbReference>
<comment type="catalytic activity">
    <reaction evidence="8">
        <text>L-seryl-[protein] + ATP = O-phospho-L-seryl-[protein] + ADP + H(+)</text>
        <dbReference type="Rhea" id="RHEA:17989"/>
        <dbReference type="Rhea" id="RHEA-COMP:9863"/>
        <dbReference type="Rhea" id="RHEA-COMP:11604"/>
        <dbReference type="ChEBI" id="CHEBI:15378"/>
        <dbReference type="ChEBI" id="CHEBI:29999"/>
        <dbReference type="ChEBI" id="CHEBI:30616"/>
        <dbReference type="ChEBI" id="CHEBI:83421"/>
        <dbReference type="ChEBI" id="CHEBI:456216"/>
        <dbReference type="EC" id="2.7.11.1"/>
    </reaction>
</comment>
<dbReference type="PDB" id="9AV7">
    <property type="method" value="X-ray"/>
    <property type="resolution" value="2.10 A"/>
    <property type="chains" value="A=1-320"/>
</dbReference>
<feature type="binding site" evidence="9">
    <location>
        <position position="65"/>
    </location>
    <ligand>
        <name>ATP</name>
        <dbReference type="ChEBI" id="CHEBI:30616"/>
    </ligand>
</feature>
<dbReference type="FunFam" id="1.10.510.10:FF:000459">
    <property type="entry name" value="Casein kinase II subunit alpha"/>
    <property type="match status" value="1"/>
</dbReference>
<dbReference type="RefSeq" id="XP_001311342.1">
    <property type="nucleotide sequence ID" value="XM_001311341.1"/>
</dbReference>
<evidence type="ECO:0000313" key="11">
    <source>
        <dbReference type="EMBL" id="EAX98412.1"/>
    </source>
</evidence>
<reference evidence="14" key="3">
    <citation type="submission" date="2024-03" db="PDB data bank">
        <title>Crystal structure of CMGC family protein kinase from Trichomonas vaginalis (AMP-PNP).</title>
        <authorList>
            <person name="Liu L."/>
            <person name="Lovell S."/>
            <person name="Cooper A."/>
            <person name="Battaile K.P."/>
        </authorList>
    </citation>
    <scope>X-RAY CRYSTALLOGRAPHY (2.10 ANGSTROMS)</scope>
</reference>
<dbReference type="AlphaFoldDB" id="A2F9N1"/>
<reference evidence="13" key="4">
    <citation type="submission" date="2024-03" db="PDB data bank">
        <title>Crystal structure of CMGC family protein kinase from Trichomonas vaginalis (Apo).</title>
        <authorList>
            <person name="Liu L."/>
            <person name="Lovell S."/>
            <person name="Cooper A."/>
            <person name="Battaile K.P."/>
        </authorList>
    </citation>
    <scope>X-RAY CRYSTALLOGRAPHY (2.00 ANGSTROMS)</scope>
</reference>
<dbReference type="PROSITE" id="PS50011">
    <property type="entry name" value="PROTEIN_KINASE_DOM"/>
    <property type="match status" value="1"/>
</dbReference>
<protein>
    <recommendedName>
        <fullName evidence="1">non-specific serine/threonine protein kinase</fullName>
        <ecNumber evidence="1">2.7.11.1</ecNumber>
    </recommendedName>
</protein>
<dbReference type="Pfam" id="PF00069">
    <property type="entry name" value="Pkinase"/>
    <property type="match status" value="1"/>
</dbReference>
<dbReference type="GO" id="GO:0004674">
    <property type="term" value="F:protein serine/threonine kinase activity"/>
    <property type="evidence" value="ECO:0000318"/>
    <property type="project" value="GO_Central"/>
</dbReference>
<evidence type="ECO:0007829" key="13">
    <source>
        <dbReference type="PDB" id="9AV6"/>
    </source>
</evidence>
<organism evidence="11 12">
    <name type="scientific">Trichomonas vaginalis (strain ATCC PRA-98 / G3)</name>
    <dbReference type="NCBI Taxonomy" id="412133"/>
    <lineage>
        <taxon>Eukaryota</taxon>
        <taxon>Metamonada</taxon>
        <taxon>Parabasalia</taxon>
        <taxon>Trichomonadida</taxon>
        <taxon>Trichomonadidae</taxon>
        <taxon>Trichomonas</taxon>
    </lineage>
</organism>
<evidence type="ECO:0000256" key="8">
    <source>
        <dbReference type="ARBA" id="ARBA00048679"/>
    </source>
</evidence>
<dbReference type="GO" id="GO:0005956">
    <property type="term" value="C:protein kinase CK2 complex"/>
    <property type="evidence" value="ECO:0000318"/>
    <property type="project" value="GO_Central"/>
</dbReference>
<evidence type="ECO:0007829" key="14">
    <source>
        <dbReference type="PDB" id="9AV7"/>
    </source>
</evidence>
<dbReference type="KEGG" id="tva:4756209"/>
<dbReference type="PANTHER" id="PTHR24054">
    <property type="entry name" value="CASEIN KINASE II SUBUNIT ALPHA"/>
    <property type="match status" value="1"/>
</dbReference>
<dbReference type="SMR" id="A2F9N1"/>
<sequence>MKKTSAQKYQESEGDELNYPLGNIDDYSVNNRIGRGKYSNVFSGHIIDSGKPIVVKVLKPVRIMKINREIAILNVLRNGPNISQLLDVVKDPDSKYISLILNYAENNDVKTLFGKMTTRDIALYIYGVLRALAFAHKNGIMHRDVKPGNIMWNQTTKEVSLIDWGLAEFYTPDSEYQVRVATKYYKGPELLLSYLKYTPSLDIWCLGCTLAGLLFHKLPFFKGRDSNEQIERMCVYLGGQAMLDYAEKYDLKLSSSLKARLSELKGTMWAGLINESNRDICTPQALDLLTKMLTIDHNLRPTAEQAMKHPFFDEIRDSVK</sequence>
<keyword evidence="3" id="KW-0808">Transferase</keyword>
<dbReference type="EMBL" id="DS113677">
    <property type="protein sequence ID" value="EAX98412.1"/>
    <property type="molecule type" value="Genomic_DNA"/>
</dbReference>
<dbReference type="FunFam" id="3.30.200.20:FF:000088">
    <property type="entry name" value="Casein kinase II subunit alpha"/>
    <property type="match status" value="1"/>
</dbReference>
<dbReference type="STRING" id="5722.A2F9N1"/>
<dbReference type="VEuPathDB" id="TrichDB:TVAG_125560"/>
<dbReference type="EC" id="2.7.11.1" evidence="1"/>
<keyword evidence="2" id="KW-0723">Serine/threonine-protein kinase</keyword>
<evidence type="ECO:0000256" key="6">
    <source>
        <dbReference type="ARBA" id="ARBA00022840"/>
    </source>
</evidence>
<dbReference type="GO" id="GO:0006974">
    <property type="term" value="P:DNA damage response"/>
    <property type="evidence" value="ECO:0000318"/>
    <property type="project" value="GO_Central"/>
</dbReference>
<evidence type="ECO:0000256" key="4">
    <source>
        <dbReference type="ARBA" id="ARBA00022741"/>
    </source>
</evidence>
<reference evidence="11" key="1">
    <citation type="submission" date="2006-10" db="EMBL/GenBank/DDBJ databases">
        <authorList>
            <person name="Amadeo P."/>
            <person name="Zhao Q."/>
            <person name="Wortman J."/>
            <person name="Fraser-Liggett C."/>
            <person name="Carlton J."/>
        </authorList>
    </citation>
    <scope>NUCLEOTIDE SEQUENCE</scope>
    <source>
        <strain evidence="11">G3</strain>
    </source>
</reference>
<dbReference type="Gene3D" id="1.10.510.10">
    <property type="entry name" value="Transferase(Phosphotransferase) domain 1"/>
    <property type="match status" value="1"/>
</dbReference>
<dbReference type="VEuPathDB" id="TrichDB:TVAGG3_0941780"/>
<dbReference type="PROSITE" id="PS00107">
    <property type="entry name" value="PROTEIN_KINASE_ATP"/>
    <property type="match status" value="1"/>
</dbReference>
<dbReference type="InterPro" id="IPR000719">
    <property type="entry name" value="Prot_kinase_dom"/>
</dbReference>
<dbReference type="eggNOG" id="KOG0668">
    <property type="taxonomic scope" value="Eukaryota"/>
</dbReference>
<evidence type="ECO:0000256" key="3">
    <source>
        <dbReference type="ARBA" id="ARBA00022679"/>
    </source>
</evidence>
<gene>
    <name evidence="11" type="ORF">TVAG_125560</name>
</gene>
<name>A2F9N1_TRIV3</name>
<keyword evidence="5 11" id="KW-0418">Kinase</keyword>
<dbReference type="GO" id="GO:0031981">
    <property type="term" value="C:nuclear lumen"/>
    <property type="evidence" value="ECO:0007669"/>
    <property type="project" value="UniProtKB-ARBA"/>
</dbReference>
<dbReference type="InParanoid" id="A2F9N1"/>
<keyword evidence="12" id="KW-1185">Reference proteome</keyword>
<evidence type="ECO:0000259" key="10">
    <source>
        <dbReference type="PROSITE" id="PS50011"/>
    </source>
</evidence>
<proteinExistence type="evidence at protein level"/>
<evidence type="ECO:0000256" key="5">
    <source>
        <dbReference type="ARBA" id="ARBA00022777"/>
    </source>
</evidence>
<dbReference type="OrthoDB" id="10254671at2759"/>
<dbReference type="Gene3D" id="3.30.200.20">
    <property type="entry name" value="Phosphorylase Kinase, domain 1"/>
    <property type="match status" value="2"/>
</dbReference>
<dbReference type="Proteomes" id="UP000001542">
    <property type="component" value="Unassembled WGS sequence"/>
</dbReference>
<dbReference type="GO" id="GO:0051726">
    <property type="term" value="P:regulation of cell cycle"/>
    <property type="evidence" value="ECO:0000318"/>
    <property type="project" value="GO_Central"/>
</dbReference>
<evidence type="ECO:0000256" key="7">
    <source>
        <dbReference type="ARBA" id="ARBA00047899"/>
    </source>
</evidence>
<dbReference type="InterPro" id="IPR017441">
    <property type="entry name" value="Protein_kinase_ATP_BS"/>
</dbReference>
<dbReference type="InterPro" id="IPR011009">
    <property type="entry name" value="Kinase-like_dom_sf"/>
</dbReference>
<dbReference type="GO" id="GO:0005634">
    <property type="term" value="C:nucleus"/>
    <property type="evidence" value="ECO:0000318"/>
    <property type="project" value="GO_Central"/>
</dbReference>
<dbReference type="CDD" id="cd14132">
    <property type="entry name" value="STKc_CK2_alpha"/>
    <property type="match status" value="1"/>
</dbReference>
<dbReference type="OMA" id="DYNKNQP"/>
<evidence type="ECO:0000256" key="1">
    <source>
        <dbReference type="ARBA" id="ARBA00012513"/>
    </source>
</evidence>
<reference evidence="11" key="2">
    <citation type="journal article" date="2007" name="Science">
        <title>Draft genome sequence of the sexually transmitted pathogen Trichomonas vaginalis.</title>
        <authorList>
            <person name="Carlton J.M."/>
            <person name="Hirt R.P."/>
            <person name="Silva J.C."/>
            <person name="Delcher A.L."/>
            <person name="Schatz M."/>
            <person name="Zhao Q."/>
            <person name="Wortman J.R."/>
            <person name="Bidwell S.L."/>
            <person name="Alsmark U.C.M."/>
            <person name="Besteiro S."/>
            <person name="Sicheritz-Ponten T."/>
            <person name="Noel C.J."/>
            <person name="Dacks J.B."/>
            <person name="Foster P.G."/>
            <person name="Simillion C."/>
            <person name="Van de Peer Y."/>
            <person name="Miranda-Saavedra D."/>
            <person name="Barton G.J."/>
            <person name="Westrop G.D."/>
            <person name="Mueller S."/>
            <person name="Dessi D."/>
            <person name="Fiori P.L."/>
            <person name="Ren Q."/>
            <person name="Paulsen I."/>
            <person name="Zhang H."/>
            <person name="Bastida-Corcuera F.D."/>
            <person name="Simoes-Barbosa A."/>
            <person name="Brown M.T."/>
            <person name="Hayes R.D."/>
            <person name="Mukherjee M."/>
            <person name="Okumura C.Y."/>
            <person name="Schneider R."/>
            <person name="Smith A.J."/>
            <person name="Vanacova S."/>
            <person name="Villalvazo M."/>
            <person name="Haas B.J."/>
            <person name="Pertea M."/>
            <person name="Feldblyum T.V."/>
            <person name="Utterback T.R."/>
            <person name="Shu C.L."/>
            <person name="Osoegawa K."/>
            <person name="de Jong P.J."/>
            <person name="Hrdy I."/>
            <person name="Horvathova L."/>
            <person name="Zubacova Z."/>
            <person name="Dolezal P."/>
            <person name="Malik S.B."/>
            <person name="Logsdon J.M. Jr."/>
            <person name="Henze K."/>
            <person name="Gupta A."/>
            <person name="Wang C.C."/>
            <person name="Dunne R.L."/>
            <person name="Upcroft J.A."/>
            <person name="Upcroft P."/>
            <person name="White O."/>
            <person name="Salzberg S.L."/>
            <person name="Tang P."/>
            <person name="Chiu C.-H."/>
            <person name="Lee Y.-S."/>
            <person name="Embley T.M."/>
            <person name="Coombs G.H."/>
            <person name="Mottram J.C."/>
            <person name="Tachezy J."/>
            <person name="Fraser-Liggett C.M."/>
            <person name="Johnson P.J."/>
        </authorList>
    </citation>
    <scope>NUCLEOTIDE SEQUENCE [LARGE SCALE GENOMIC DNA]</scope>
    <source>
        <strain evidence="11">G3</strain>
    </source>
</reference>
<dbReference type="SUPFAM" id="SSF56112">
    <property type="entry name" value="Protein kinase-like (PK-like)"/>
    <property type="match status" value="1"/>
</dbReference>
<feature type="domain" description="Protein kinase" evidence="10">
    <location>
        <begin position="27"/>
        <end position="312"/>
    </location>
</feature>
<accession>A2F9N1</accession>
<keyword evidence="6 9" id="KW-0067">ATP-binding</keyword>
<dbReference type="GO" id="GO:0005829">
    <property type="term" value="C:cytosol"/>
    <property type="evidence" value="ECO:0000318"/>
    <property type="project" value="GO_Central"/>
</dbReference>
<dbReference type="SMART" id="SM00220">
    <property type="entry name" value="S_TKc"/>
    <property type="match status" value="1"/>
</dbReference>
<evidence type="ECO:0000256" key="2">
    <source>
        <dbReference type="ARBA" id="ARBA00022527"/>
    </source>
</evidence>
<dbReference type="GO" id="GO:0006357">
    <property type="term" value="P:regulation of transcription by RNA polymerase II"/>
    <property type="evidence" value="ECO:0007669"/>
    <property type="project" value="UniProtKB-ARBA"/>
</dbReference>